<name>A0AB39CD22_9VIRU</name>
<evidence type="ECO:0000313" key="1">
    <source>
        <dbReference type="EMBL" id="XDJ14894.1"/>
    </source>
</evidence>
<sequence length="146" mass="16344">MQQENNFTLALGNIEGKANFGTDDVEGQVFKEFPDQLHILESFDILTYDQVWDHLFTDKFFELTPSSLDNGIMEAANQRCVYTNSADMESEVRIFVTISLPGRLAPNEKLHLMQNAVAAGYTIEPIRLHGLGACVYSEITISKDPA</sequence>
<reference evidence="1" key="1">
    <citation type="submission" date="2024-07" db="EMBL/GenBank/DDBJ databases">
        <authorList>
            <person name="Bringhurst R.M."/>
            <person name="Homer T.E."/>
        </authorList>
    </citation>
    <scope>NUCLEOTIDE SEQUENCE</scope>
</reference>
<organism evidence="1">
    <name type="scientific">Pseudomonas phage RVTF4</name>
    <dbReference type="NCBI Taxonomy" id="3236931"/>
    <lineage>
        <taxon>Viruses</taxon>
    </lineage>
</organism>
<dbReference type="EMBL" id="PQ015378">
    <property type="protein sequence ID" value="XDJ14894.1"/>
    <property type="molecule type" value="Genomic_DNA"/>
</dbReference>
<proteinExistence type="predicted"/>
<protein>
    <submittedName>
        <fullName evidence="1">Uncharacterized protein</fullName>
    </submittedName>
</protein>
<accession>A0AB39CD22</accession>